<sequence length="521" mass="58104">MNLVLALVACFAVSLASTDSDVKARGQYSTVSIYRDPSHRKLLSSEREEPDRCRPNSAYYFERERGLACKDENVVIFRDVSRTTCEGQCSCRSWCVAYTYNRRNDDCYLKRTCNNRRSVDSDESGFKRLRSTSNVQRTTSSVQRSTTIDVSSDTPESEAKESSSLCPPRNDHPTFDRNEMWACKDDNIEIFRGVSEATCATQCACRSWCTAYTYNDRQECYLKQDCRPGDGEYNPRGDVTGFKQARSAEARPAAGPRPTAVRYVPLQNSRCTGAQQLQVSFVSSINACRDLCTNNGQCVAFEVGIQGSICRLLSSCQEPIFANGFTTEVKEGYNPPLPQQPPQQPSWQPPQQPSWQQPQQPFQQPPQQPFQQLPQQPPQQPPQQQPQGQQQQQQLQQPPPQQPFPAAQQRQRGCDQGLPFGLGNCICEGKFNGGDVVNQLCAELRSRCGAEATAFSGGLLQQVQRTCDRLSAEACVTSALMEIQQHPDCLGLINQGGRTCSRAEASSYATRRILEMCAPLS</sequence>
<keyword evidence="2" id="KW-0732">Signal</keyword>
<feature type="compositionally biased region" description="Pro residues" evidence="1">
    <location>
        <begin position="375"/>
        <end position="384"/>
    </location>
</feature>
<evidence type="ECO:0000313" key="4">
    <source>
        <dbReference type="EMBL" id="JAC78331.1"/>
    </source>
</evidence>
<accession>A0A061S6B9</accession>
<dbReference type="PROSITE" id="PS50948">
    <property type="entry name" value="PAN"/>
    <property type="match status" value="2"/>
</dbReference>
<gene>
    <name evidence="4" type="ORF">TSPGSL018_15390</name>
</gene>
<feature type="compositionally biased region" description="Pro residues" evidence="1">
    <location>
        <begin position="335"/>
        <end position="352"/>
    </location>
</feature>
<dbReference type="AlphaFoldDB" id="A0A061S6B9"/>
<dbReference type="InterPro" id="IPR003609">
    <property type="entry name" value="Pan_app"/>
</dbReference>
<feature type="domain" description="Apple" evidence="3">
    <location>
        <begin position="53"/>
        <end position="133"/>
    </location>
</feature>
<evidence type="ECO:0000256" key="2">
    <source>
        <dbReference type="SAM" id="SignalP"/>
    </source>
</evidence>
<name>A0A061S6B9_9CHLO</name>
<feature type="signal peptide" evidence="2">
    <location>
        <begin position="1"/>
        <end position="18"/>
    </location>
</feature>
<feature type="region of interest" description="Disordered" evidence="1">
    <location>
        <begin position="130"/>
        <end position="172"/>
    </location>
</feature>
<proteinExistence type="predicted"/>
<dbReference type="EMBL" id="GBEZ01007101">
    <property type="protein sequence ID" value="JAC78331.1"/>
    <property type="molecule type" value="Transcribed_RNA"/>
</dbReference>
<dbReference type="Gene3D" id="3.50.4.10">
    <property type="entry name" value="Hepatocyte Growth Factor"/>
    <property type="match status" value="1"/>
</dbReference>
<feature type="region of interest" description="Disordered" evidence="1">
    <location>
        <begin position="329"/>
        <end position="413"/>
    </location>
</feature>
<evidence type="ECO:0000256" key="1">
    <source>
        <dbReference type="SAM" id="MobiDB-lite"/>
    </source>
</evidence>
<reference evidence="4" key="1">
    <citation type="submission" date="2014-05" db="EMBL/GenBank/DDBJ databases">
        <title>The transcriptome of the halophilic microalga Tetraselmis sp. GSL018 isolated from the Great Salt Lake, Utah.</title>
        <authorList>
            <person name="Jinkerson R.E."/>
            <person name="D'Adamo S."/>
            <person name="Posewitz M.C."/>
        </authorList>
    </citation>
    <scope>NUCLEOTIDE SEQUENCE</scope>
    <source>
        <strain evidence="4">GSL018</strain>
    </source>
</reference>
<feature type="compositionally biased region" description="Low complexity" evidence="1">
    <location>
        <begin position="135"/>
        <end position="147"/>
    </location>
</feature>
<feature type="compositionally biased region" description="Low complexity" evidence="1">
    <location>
        <begin position="353"/>
        <end position="362"/>
    </location>
</feature>
<evidence type="ECO:0000259" key="3">
    <source>
        <dbReference type="PROSITE" id="PS50948"/>
    </source>
</evidence>
<feature type="domain" description="Apple" evidence="3">
    <location>
        <begin position="166"/>
        <end position="246"/>
    </location>
</feature>
<organism evidence="4">
    <name type="scientific">Tetraselmis sp. GSL018</name>
    <dbReference type="NCBI Taxonomy" id="582737"/>
    <lineage>
        <taxon>Eukaryota</taxon>
        <taxon>Viridiplantae</taxon>
        <taxon>Chlorophyta</taxon>
        <taxon>core chlorophytes</taxon>
        <taxon>Chlorodendrophyceae</taxon>
        <taxon>Chlorodendrales</taxon>
        <taxon>Chlorodendraceae</taxon>
        <taxon>Tetraselmis</taxon>
    </lineage>
</organism>
<protein>
    <recommendedName>
        <fullName evidence="3">Apple domain-containing protein</fullName>
    </recommendedName>
</protein>
<feature type="chain" id="PRO_5001610151" description="Apple domain-containing protein" evidence="2">
    <location>
        <begin position="19"/>
        <end position="521"/>
    </location>
</feature>
<feature type="compositionally biased region" description="Low complexity" evidence="1">
    <location>
        <begin position="385"/>
        <end position="396"/>
    </location>
</feature>